<organism evidence="1 2">
    <name type="scientific">Tulasnella calospora MUT 4182</name>
    <dbReference type="NCBI Taxonomy" id="1051891"/>
    <lineage>
        <taxon>Eukaryota</taxon>
        <taxon>Fungi</taxon>
        <taxon>Dikarya</taxon>
        <taxon>Basidiomycota</taxon>
        <taxon>Agaricomycotina</taxon>
        <taxon>Agaricomycetes</taxon>
        <taxon>Cantharellales</taxon>
        <taxon>Tulasnellaceae</taxon>
        <taxon>Tulasnella</taxon>
    </lineage>
</organism>
<accession>A0A0C3QPJ4</accession>
<protein>
    <submittedName>
        <fullName evidence="1">Uncharacterized protein</fullName>
    </submittedName>
</protein>
<dbReference type="OrthoDB" id="3217814at2759"/>
<evidence type="ECO:0000313" key="1">
    <source>
        <dbReference type="EMBL" id="KIO29274.1"/>
    </source>
</evidence>
<reference evidence="2" key="2">
    <citation type="submission" date="2015-01" db="EMBL/GenBank/DDBJ databases">
        <title>Evolutionary Origins and Diversification of the Mycorrhizal Mutualists.</title>
        <authorList>
            <consortium name="DOE Joint Genome Institute"/>
            <consortium name="Mycorrhizal Genomics Consortium"/>
            <person name="Kohler A."/>
            <person name="Kuo A."/>
            <person name="Nagy L.G."/>
            <person name="Floudas D."/>
            <person name="Copeland A."/>
            <person name="Barry K.W."/>
            <person name="Cichocki N."/>
            <person name="Veneault-Fourrey C."/>
            <person name="LaButti K."/>
            <person name="Lindquist E.A."/>
            <person name="Lipzen A."/>
            <person name="Lundell T."/>
            <person name="Morin E."/>
            <person name="Murat C."/>
            <person name="Riley R."/>
            <person name="Ohm R."/>
            <person name="Sun H."/>
            <person name="Tunlid A."/>
            <person name="Henrissat B."/>
            <person name="Grigoriev I.V."/>
            <person name="Hibbett D.S."/>
            <person name="Martin F."/>
        </authorList>
    </citation>
    <scope>NUCLEOTIDE SEQUENCE [LARGE SCALE GENOMIC DNA]</scope>
    <source>
        <strain evidence="2">MUT 4182</strain>
    </source>
</reference>
<sequence length="109" mass="12337">MSNPPTNAPLQSTWTPSKYATPKEEIWALRYYRKRDADPMGRRIARGGGDPRIAREDVSMSDVNRRYEELERSEPGKKLIAEVIAEEEAIETTKQELLQGQTEIMGAGT</sequence>
<reference evidence="1 2" key="1">
    <citation type="submission" date="2014-04" db="EMBL/GenBank/DDBJ databases">
        <authorList>
            <consortium name="DOE Joint Genome Institute"/>
            <person name="Kuo A."/>
            <person name="Girlanda M."/>
            <person name="Perotto S."/>
            <person name="Kohler A."/>
            <person name="Nagy L.G."/>
            <person name="Floudas D."/>
            <person name="Copeland A."/>
            <person name="Barry K.W."/>
            <person name="Cichocki N."/>
            <person name="Veneault-Fourrey C."/>
            <person name="LaButti K."/>
            <person name="Lindquist E.A."/>
            <person name="Lipzen A."/>
            <person name="Lundell T."/>
            <person name="Morin E."/>
            <person name="Murat C."/>
            <person name="Sun H."/>
            <person name="Tunlid A."/>
            <person name="Henrissat B."/>
            <person name="Grigoriev I.V."/>
            <person name="Hibbett D.S."/>
            <person name="Martin F."/>
            <person name="Nordberg H.P."/>
            <person name="Cantor M.N."/>
            <person name="Hua S.X."/>
        </authorList>
    </citation>
    <scope>NUCLEOTIDE SEQUENCE [LARGE SCALE GENOMIC DNA]</scope>
    <source>
        <strain evidence="1 2">MUT 4182</strain>
    </source>
</reference>
<dbReference type="AlphaFoldDB" id="A0A0C3QPJ4"/>
<keyword evidence="2" id="KW-1185">Reference proteome</keyword>
<gene>
    <name evidence="1" type="ORF">M407DRAFT_21666</name>
</gene>
<dbReference type="HOGENOM" id="CLU_2185897_0_0_1"/>
<dbReference type="Proteomes" id="UP000054248">
    <property type="component" value="Unassembled WGS sequence"/>
</dbReference>
<evidence type="ECO:0000313" key="2">
    <source>
        <dbReference type="Proteomes" id="UP000054248"/>
    </source>
</evidence>
<proteinExistence type="predicted"/>
<dbReference type="EMBL" id="KN822985">
    <property type="protein sequence ID" value="KIO29274.1"/>
    <property type="molecule type" value="Genomic_DNA"/>
</dbReference>
<name>A0A0C3QPJ4_9AGAM</name>